<feature type="domain" description="Actin-like protein N-terminal" evidence="1">
    <location>
        <begin position="4"/>
        <end position="160"/>
    </location>
</feature>
<accession>F3ZWE7</accession>
<dbReference type="KEGG" id="mas:Mahau_2392"/>
<dbReference type="OrthoDB" id="5412507at2"/>
<dbReference type="InterPro" id="IPR049067">
    <property type="entry name" value="MreB-like_C"/>
</dbReference>
<feature type="domain" description="Actin homologue MreB-like C-terminal" evidence="2">
    <location>
        <begin position="182"/>
        <end position="301"/>
    </location>
</feature>
<dbReference type="EMBL" id="CP002360">
    <property type="protein sequence ID" value="AEE97556.1"/>
    <property type="molecule type" value="Genomic_DNA"/>
</dbReference>
<dbReference type="AlphaFoldDB" id="F3ZWE7"/>
<reference evidence="4" key="1">
    <citation type="submission" date="2010-11" db="EMBL/GenBank/DDBJ databases">
        <title>The complete genome of Mahella australiensis DSM 15567.</title>
        <authorList>
            <consortium name="US DOE Joint Genome Institute (JGI-PGF)"/>
            <person name="Lucas S."/>
            <person name="Copeland A."/>
            <person name="Lapidus A."/>
            <person name="Bruce D."/>
            <person name="Goodwin L."/>
            <person name="Pitluck S."/>
            <person name="Kyrpides N."/>
            <person name="Mavromatis K."/>
            <person name="Pagani I."/>
            <person name="Ivanova N."/>
            <person name="Teshima H."/>
            <person name="Brettin T."/>
            <person name="Detter J.C."/>
            <person name="Han C."/>
            <person name="Tapia R."/>
            <person name="Land M."/>
            <person name="Hauser L."/>
            <person name="Markowitz V."/>
            <person name="Cheng J.-F."/>
            <person name="Hugenholtz P."/>
            <person name="Woyke T."/>
            <person name="Wu D."/>
            <person name="Spring S."/>
            <person name="Pukall R."/>
            <person name="Steenblock K."/>
            <person name="Schneider S."/>
            <person name="Klenk H.-P."/>
            <person name="Eisen J.A."/>
        </authorList>
    </citation>
    <scope>NUCLEOTIDE SEQUENCE [LARGE SCALE GENOMIC DNA]</scope>
    <source>
        <strain evidence="4">DSM 15567 / CIP 107919 / 50-1 BON</strain>
    </source>
</reference>
<reference evidence="3 4" key="2">
    <citation type="journal article" date="2011" name="Stand. Genomic Sci.">
        <title>Complete genome sequence of Mahella australiensis type strain (50-1 BON).</title>
        <authorList>
            <person name="Sikorski J."/>
            <person name="Teshima H."/>
            <person name="Nolan M."/>
            <person name="Lucas S."/>
            <person name="Hammon N."/>
            <person name="Deshpande S."/>
            <person name="Cheng J.F."/>
            <person name="Pitluck S."/>
            <person name="Liolios K."/>
            <person name="Pagani I."/>
            <person name="Ivanova N."/>
            <person name="Huntemann M."/>
            <person name="Mavromatis K."/>
            <person name="Ovchinikova G."/>
            <person name="Pati A."/>
            <person name="Tapia R."/>
            <person name="Han C."/>
            <person name="Goodwin L."/>
            <person name="Chen A."/>
            <person name="Palaniappan K."/>
            <person name="Land M."/>
            <person name="Hauser L."/>
            <person name="Ngatchou-Djao O.D."/>
            <person name="Rohde M."/>
            <person name="Pukall R."/>
            <person name="Spring S."/>
            <person name="Abt B."/>
            <person name="Goker M."/>
            <person name="Detter J.C."/>
            <person name="Woyke T."/>
            <person name="Bristow J."/>
            <person name="Markowitz V."/>
            <person name="Hugenholtz P."/>
            <person name="Eisen J.A."/>
            <person name="Kyrpides N.C."/>
            <person name="Klenk H.P."/>
            <person name="Lapidus A."/>
        </authorList>
    </citation>
    <scope>NUCLEOTIDE SEQUENCE [LARGE SCALE GENOMIC DNA]</scope>
    <source>
        <strain evidence="4">DSM 15567 / CIP 107919 / 50-1 BON</strain>
    </source>
</reference>
<dbReference type="Pfam" id="PF17989">
    <property type="entry name" value="ALP_N"/>
    <property type="match status" value="1"/>
</dbReference>
<dbReference type="eggNOG" id="COG0443">
    <property type="taxonomic scope" value="Bacteria"/>
</dbReference>
<proteinExistence type="predicted"/>
<evidence type="ECO:0000259" key="2">
    <source>
        <dbReference type="Pfam" id="PF21522"/>
    </source>
</evidence>
<dbReference type="HOGENOM" id="CLU_066405_0_0_9"/>
<dbReference type="Pfam" id="PF21522">
    <property type="entry name" value="MreB-like_C"/>
    <property type="match status" value="1"/>
</dbReference>
<dbReference type="SUPFAM" id="SSF53067">
    <property type="entry name" value="Actin-like ATPase domain"/>
    <property type="match status" value="2"/>
</dbReference>
<evidence type="ECO:0000313" key="4">
    <source>
        <dbReference type="Proteomes" id="UP000008457"/>
    </source>
</evidence>
<dbReference type="STRING" id="697281.Mahau_2392"/>
<name>F3ZWE7_MAHA5</name>
<dbReference type="Proteomes" id="UP000008457">
    <property type="component" value="Chromosome"/>
</dbReference>
<protein>
    <submittedName>
        <fullName evidence="3">StbA family protein</fullName>
    </submittedName>
</protein>
<dbReference type="RefSeq" id="WP_013781982.1">
    <property type="nucleotide sequence ID" value="NC_015520.1"/>
</dbReference>
<gene>
    <name evidence="3" type="ordered locus">Mahau_2392</name>
</gene>
<dbReference type="Gene3D" id="3.30.420.40">
    <property type="match status" value="2"/>
</dbReference>
<dbReference type="InterPro" id="IPR040607">
    <property type="entry name" value="ALP_N"/>
</dbReference>
<evidence type="ECO:0000313" key="3">
    <source>
        <dbReference type="EMBL" id="AEE97556.1"/>
    </source>
</evidence>
<evidence type="ECO:0000259" key="1">
    <source>
        <dbReference type="Pfam" id="PF17989"/>
    </source>
</evidence>
<dbReference type="CDD" id="cd24025">
    <property type="entry name" value="ASKHA_NBD_ParM_pCBH-like"/>
    <property type="match status" value="1"/>
</dbReference>
<dbReference type="InterPro" id="IPR043129">
    <property type="entry name" value="ATPase_NBD"/>
</dbReference>
<sequence>MNIGIDIGYGYTKAVGDNGKKVMFPSLVSRGYDRRLADIWGGSKDPLDLLHIKIVDGTDYGEYFVGKLAEKQTSAAFVLADNKLNMDDTRVLLATGLALVSADDTPVSIVTGLPLEQYVHQRTQFSQMLKGYKAVLTFINDGTSRVVEVSDAIIFPQAAGAIYSVIMDDPDKYLLENSYVGLIDIGYKTTDFVAFSVNDTFSLEVELSGTIDIGMSKVLEAVDKLYTQKTGGSKLDTVDLLNLSRKGRIFYMNDYLDITDDLTAVRAEIAKAVQNRVRGVWGDKLNLFNTIFISGGGGIDLYPMFRTFHPRVALMNDAQMANANGFLRIAVENSSKI</sequence>
<organism evidence="3 4">
    <name type="scientific">Mahella australiensis (strain DSM 15567 / CIP 107919 / 50-1 BON)</name>
    <dbReference type="NCBI Taxonomy" id="697281"/>
    <lineage>
        <taxon>Bacteria</taxon>
        <taxon>Bacillati</taxon>
        <taxon>Bacillota</taxon>
        <taxon>Clostridia</taxon>
        <taxon>Thermoanaerobacterales</taxon>
        <taxon>Thermoanaerobacterales Family IV. Incertae Sedis</taxon>
        <taxon>Mahella</taxon>
    </lineage>
</organism>
<keyword evidence="4" id="KW-1185">Reference proteome</keyword>